<reference evidence="3 4" key="1">
    <citation type="submission" date="2019-04" db="EMBL/GenBank/DDBJ databases">
        <title>Trinickia sp. 7GSK02, isolated from subtropical forest soil.</title>
        <authorList>
            <person name="Gao Z.-H."/>
            <person name="Qiu L.-H."/>
        </authorList>
    </citation>
    <scope>NUCLEOTIDE SEQUENCE [LARGE SCALE GENOMIC DNA]</scope>
    <source>
        <strain evidence="3 4">7GSK02</strain>
    </source>
</reference>
<keyword evidence="4" id="KW-1185">Reference proteome</keyword>
<sequence>MTTPSNPLHGWQVDRSEIRTTGHDLLRPECILAEPDGTLWTADARGGVMRIAANGEQTLIAQQLGGAAPLSNDAEQLVMGKTLPNGLAFDRDGNIVIANFGTDAIELMTRDGASRTLHDRIDGAPLGKANFVLTDSKDRIWFTVTTRQVPWTRSINEKTADGYVGLIDENGIRIVADGFVGTNEIRLDANEEWLYVVETNARRISRLRVADDGSLSQREIYGPHDLGGFPDGFAFDAHGNLWITLILNERLIALTPEGEVLTLLDDGNPEAIARYEGHYANGTTTPELMGACRGKLAPMMASITFGGPDLRTVYLGSLAGATLATFRSPVAGLPLAHWTRRS</sequence>
<keyword evidence="1" id="KW-0378">Hydrolase</keyword>
<dbReference type="PANTHER" id="PTHR47572:SF4">
    <property type="entry name" value="LACTONASE DRP35"/>
    <property type="match status" value="1"/>
</dbReference>
<dbReference type="PANTHER" id="PTHR47572">
    <property type="entry name" value="LIPOPROTEIN-RELATED"/>
    <property type="match status" value="1"/>
</dbReference>
<gene>
    <name evidence="3" type="ORF">FAZ69_19720</name>
</gene>
<dbReference type="OrthoDB" id="9031811at2"/>
<name>A0A4U1I163_9BURK</name>
<dbReference type="Proteomes" id="UP000305539">
    <property type="component" value="Unassembled WGS sequence"/>
</dbReference>
<dbReference type="InterPro" id="IPR011042">
    <property type="entry name" value="6-blade_b-propeller_TolB-like"/>
</dbReference>
<dbReference type="InterPro" id="IPR051262">
    <property type="entry name" value="SMP-30/CGR1_Lactonase"/>
</dbReference>
<protein>
    <submittedName>
        <fullName evidence="3">SMP-30/gluconolactonase/LRE family protein</fullName>
    </submittedName>
</protein>
<dbReference type="SUPFAM" id="SSF63829">
    <property type="entry name" value="Calcium-dependent phosphotriesterase"/>
    <property type="match status" value="1"/>
</dbReference>
<dbReference type="Pfam" id="PF08450">
    <property type="entry name" value="SGL"/>
    <property type="match status" value="1"/>
</dbReference>
<dbReference type="EMBL" id="SWJE01000010">
    <property type="protein sequence ID" value="TKC86866.1"/>
    <property type="molecule type" value="Genomic_DNA"/>
</dbReference>
<dbReference type="GO" id="GO:0016787">
    <property type="term" value="F:hydrolase activity"/>
    <property type="evidence" value="ECO:0007669"/>
    <property type="project" value="UniProtKB-KW"/>
</dbReference>
<dbReference type="AlphaFoldDB" id="A0A4U1I163"/>
<evidence type="ECO:0000256" key="1">
    <source>
        <dbReference type="ARBA" id="ARBA00022801"/>
    </source>
</evidence>
<proteinExistence type="predicted"/>
<evidence type="ECO:0000259" key="2">
    <source>
        <dbReference type="Pfam" id="PF08450"/>
    </source>
</evidence>
<feature type="domain" description="SMP-30/Gluconolactonase/LRE-like region" evidence="2">
    <location>
        <begin position="72"/>
        <end position="262"/>
    </location>
</feature>
<accession>A0A4U1I163</accession>
<dbReference type="RefSeq" id="WP_136896759.1">
    <property type="nucleotide sequence ID" value="NZ_SWJE01000010.1"/>
</dbReference>
<dbReference type="InterPro" id="IPR013658">
    <property type="entry name" value="SGL"/>
</dbReference>
<comment type="caution">
    <text evidence="3">The sequence shown here is derived from an EMBL/GenBank/DDBJ whole genome shotgun (WGS) entry which is preliminary data.</text>
</comment>
<evidence type="ECO:0000313" key="4">
    <source>
        <dbReference type="Proteomes" id="UP000305539"/>
    </source>
</evidence>
<evidence type="ECO:0000313" key="3">
    <source>
        <dbReference type="EMBL" id="TKC86866.1"/>
    </source>
</evidence>
<organism evidence="3 4">
    <name type="scientific">Trinickia terrae</name>
    <dbReference type="NCBI Taxonomy" id="2571161"/>
    <lineage>
        <taxon>Bacteria</taxon>
        <taxon>Pseudomonadati</taxon>
        <taxon>Pseudomonadota</taxon>
        <taxon>Betaproteobacteria</taxon>
        <taxon>Burkholderiales</taxon>
        <taxon>Burkholderiaceae</taxon>
        <taxon>Trinickia</taxon>
    </lineage>
</organism>
<dbReference type="Gene3D" id="2.120.10.30">
    <property type="entry name" value="TolB, C-terminal domain"/>
    <property type="match status" value="1"/>
</dbReference>